<feature type="transmembrane region" description="Helical" evidence="1">
    <location>
        <begin position="68"/>
        <end position="93"/>
    </location>
</feature>
<organism evidence="2 3">
    <name type="scientific">Myxozyma melibiosi</name>
    <dbReference type="NCBI Taxonomy" id="54550"/>
    <lineage>
        <taxon>Eukaryota</taxon>
        <taxon>Fungi</taxon>
        <taxon>Dikarya</taxon>
        <taxon>Ascomycota</taxon>
        <taxon>Saccharomycotina</taxon>
        <taxon>Lipomycetes</taxon>
        <taxon>Lipomycetales</taxon>
        <taxon>Lipomycetaceae</taxon>
        <taxon>Myxozyma</taxon>
    </lineage>
</organism>
<keyword evidence="3" id="KW-1185">Reference proteome</keyword>
<feature type="transmembrane region" description="Helical" evidence="1">
    <location>
        <begin position="38"/>
        <end position="62"/>
    </location>
</feature>
<dbReference type="Proteomes" id="UP001498771">
    <property type="component" value="Unassembled WGS sequence"/>
</dbReference>
<feature type="transmembrane region" description="Helical" evidence="1">
    <location>
        <begin position="12"/>
        <end position="31"/>
    </location>
</feature>
<keyword evidence="1" id="KW-0812">Transmembrane</keyword>
<reference evidence="2 3" key="1">
    <citation type="submission" date="2024-03" db="EMBL/GenBank/DDBJ databases">
        <title>Genome-scale model development and genomic sequencing of the oleaginous clade Lipomyces.</title>
        <authorList>
            <consortium name="Lawrence Berkeley National Laboratory"/>
            <person name="Czajka J.J."/>
            <person name="Han Y."/>
            <person name="Kim J."/>
            <person name="Mondo S.J."/>
            <person name="Hofstad B.A."/>
            <person name="Robles A."/>
            <person name="Haridas S."/>
            <person name="Riley R."/>
            <person name="LaButti K."/>
            <person name="Pangilinan J."/>
            <person name="Andreopoulos W."/>
            <person name="Lipzen A."/>
            <person name="Yan J."/>
            <person name="Wang M."/>
            <person name="Ng V."/>
            <person name="Grigoriev I.V."/>
            <person name="Spatafora J.W."/>
            <person name="Magnuson J.K."/>
            <person name="Baker S.E."/>
            <person name="Pomraning K.R."/>
        </authorList>
    </citation>
    <scope>NUCLEOTIDE SEQUENCE [LARGE SCALE GENOMIC DNA]</scope>
    <source>
        <strain evidence="2 3">Phaff 52-87</strain>
    </source>
</reference>
<name>A0ABR1F7Q7_9ASCO</name>
<comment type="caution">
    <text evidence="2">The sequence shown here is derived from an EMBL/GenBank/DDBJ whole genome shotgun (WGS) entry which is preliminary data.</text>
</comment>
<proteinExistence type="predicted"/>
<accession>A0ABR1F7Q7</accession>
<keyword evidence="1" id="KW-1133">Transmembrane helix</keyword>
<keyword evidence="1" id="KW-0472">Membrane</keyword>
<gene>
    <name evidence="2" type="ORF">BZA70DRAFT_145511</name>
</gene>
<dbReference type="EMBL" id="JBBJBU010000004">
    <property type="protein sequence ID" value="KAK7205871.1"/>
    <property type="molecule type" value="Genomic_DNA"/>
</dbReference>
<evidence type="ECO:0000313" key="2">
    <source>
        <dbReference type="EMBL" id="KAK7205871.1"/>
    </source>
</evidence>
<evidence type="ECO:0000313" key="3">
    <source>
        <dbReference type="Proteomes" id="UP001498771"/>
    </source>
</evidence>
<dbReference type="RefSeq" id="XP_064768904.1">
    <property type="nucleotide sequence ID" value="XM_064909665.1"/>
</dbReference>
<evidence type="ECO:0000256" key="1">
    <source>
        <dbReference type="SAM" id="Phobius"/>
    </source>
</evidence>
<protein>
    <submittedName>
        <fullName evidence="2">Uncharacterized protein</fullName>
    </submittedName>
</protein>
<sequence length="123" mass="14362">MHSMRHAPSSFFLLFRPVIVFMAVVFSNFYLLPLLFSLLYVILCFFLYILFVSLPLCLLFLYTLFNLLFLLSGWNVLHLSVCVFIVTLHLCLLSNKQSLADRKPNYFLYSSSCSSYSCFFSFC</sequence>
<dbReference type="GeneID" id="90035177"/>